<dbReference type="AlphaFoldDB" id="A9NPN6"/>
<name>A9NPN6_PICSI</name>
<organism evidence="1">
    <name type="scientific">Picea sitchensis</name>
    <name type="common">Sitka spruce</name>
    <name type="synonym">Pinus sitchensis</name>
    <dbReference type="NCBI Taxonomy" id="3332"/>
    <lineage>
        <taxon>Eukaryota</taxon>
        <taxon>Viridiplantae</taxon>
        <taxon>Streptophyta</taxon>
        <taxon>Embryophyta</taxon>
        <taxon>Tracheophyta</taxon>
        <taxon>Spermatophyta</taxon>
        <taxon>Pinopsida</taxon>
        <taxon>Pinidae</taxon>
        <taxon>Conifers I</taxon>
        <taxon>Pinales</taxon>
        <taxon>Pinaceae</taxon>
        <taxon>Picea</taxon>
    </lineage>
</organism>
<sequence>MCRRLNPQILHQSLSIWVFSLPDDTLNQHTVYIQWHRFVVCQIDLVLRV</sequence>
<evidence type="ECO:0000313" key="1">
    <source>
        <dbReference type="EMBL" id="ABK22597.1"/>
    </source>
</evidence>
<reference evidence="1" key="1">
    <citation type="journal article" date="2008" name="BMC Genomics">
        <title>A conifer genomics resource of 200,000 spruce (Picea spp.) ESTs and 6,464 high-quality, sequence-finished full-length cDNAs for Sitka spruce (Picea sitchensis).</title>
        <authorList>
            <person name="Ralph S.G."/>
            <person name="Chun H.J."/>
            <person name="Kolosova N."/>
            <person name="Cooper D."/>
            <person name="Oddy C."/>
            <person name="Ritland C.E."/>
            <person name="Kirkpatrick R."/>
            <person name="Moore R."/>
            <person name="Barber S."/>
            <person name="Holt R.A."/>
            <person name="Jones S.J."/>
            <person name="Marra M.A."/>
            <person name="Douglas C.J."/>
            <person name="Ritland K."/>
            <person name="Bohlmann J."/>
        </authorList>
    </citation>
    <scope>NUCLEOTIDE SEQUENCE</scope>
    <source>
        <tissue evidence="1">Bark</tissue>
    </source>
</reference>
<dbReference type="EMBL" id="EF083247">
    <property type="protein sequence ID" value="ABK22597.1"/>
    <property type="molecule type" value="mRNA"/>
</dbReference>
<proteinExistence type="evidence at transcript level"/>
<accession>A9NPN6</accession>
<protein>
    <submittedName>
        <fullName evidence="1">Uncharacterized protein</fullName>
    </submittedName>
</protein>